<organism evidence="1 2">
    <name type="scientific">Nocardioides baculatus</name>
    <dbReference type="NCBI Taxonomy" id="2801337"/>
    <lineage>
        <taxon>Bacteria</taxon>
        <taxon>Bacillati</taxon>
        <taxon>Actinomycetota</taxon>
        <taxon>Actinomycetes</taxon>
        <taxon>Propionibacteriales</taxon>
        <taxon>Nocardioidaceae</taxon>
        <taxon>Nocardioides</taxon>
    </lineage>
</organism>
<gene>
    <name evidence="1" type="ORF">JI751_10880</name>
</gene>
<reference evidence="1 2" key="1">
    <citation type="submission" date="2021-01" db="EMBL/GenBank/DDBJ databases">
        <title>Genome seq and assembly of Nocardiodes sp. G10.</title>
        <authorList>
            <person name="Chhetri G."/>
        </authorList>
    </citation>
    <scope>NUCLEOTIDE SEQUENCE [LARGE SCALE GENOMIC DNA]</scope>
    <source>
        <strain evidence="1 2">G10</strain>
    </source>
</reference>
<dbReference type="Proteomes" id="UP000636918">
    <property type="component" value="Unassembled WGS sequence"/>
</dbReference>
<name>A0ABS1L913_9ACTN</name>
<comment type="caution">
    <text evidence="1">The sequence shown here is derived from an EMBL/GenBank/DDBJ whole genome shotgun (WGS) entry which is preliminary data.</text>
</comment>
<accession>A0ABS1L913</accession>
<protein>
    <recommendedName>
        <fullName evidence="3">DUF4913 domain-containing protein</fullName>
    </recommendedName>
</protein>
<evidence type="ECO:0008006" key="3">
    <source>
        <dbReference type="Google" id="ProtNLM"/>
    </source>
</evidence>
<dbReference type="RefSeq" id="WP_201936177.1">
    <property type="nucleotide sequence ID" value="NZ_JAERSG010000003.1"/>
</dbReference>
<sequence>MGMYDEPDEDYRGVTDLLERPPESINWNLLGSEEADREWHDLDAWVTWLKVTFGLPASIVPPHWHRHDEFVWEFSALHTHWLSCYHETASPSAPIAWMRDFAEARNRLRDWVAICGTRLDRDRPTRQTVWPGEKGVELGGEISITDRRRDFEEVVRADVCRRGAAEAVARRSVLG</sequence>
<keyword evidence="2" id="KW-1185">Reference proteome</keyword>
<dbReference type="EMBL" id="JAERSG010000003">
    <property type="protein sequence ID" value="MBL0748115.1"/>
    <property type="molecule type" value="Genomic_DNA"/>
</dbReference>
<evidence type="ECO:0000313" key="1">
    <source>
        <dbReference type="EMBL" id="MBL0748115.1"/>
    </source>
</evidence>
<evidence type="ECO:0000313" key="2">
    <source>
        <dbReference type="Proteomes" id="UP000636918"/>
    </source>
</evidence>
<proteinExistence type="predicted"/>